<dbReference type="InterPro" id="IPR015631">
    <property type="entry name" value="CD2/SLAM_rcpt"/>
</dbReference>
<dbReference type="PANTHER" id="PTHR12080">
    <property type="entry name" value="SIGNALING LYMPHOCYTIC ACTIVATION MOLECULE"/>
    <property type="match status" value="1"/>
</dbReference>
<dbReference type="Gene3D" id="2.60.40.10">
    <property type="entry name" value="Immunoglobulins"/>
    <property type="match status" value="3"/>
</dbReference>
<sequence length="547" mass="61271">FAYLKPPFSIRCVEVSDDQDTGDTLGSVLRGFFTIRKKEPAMKSLGILLYSMLPLLMIYNGDILAQCNQTSCQSKEGFHMSHDQYLKGDLSLTITDVDYTKRTWYTCECDGVEICDVSVQIESVNIQKHVHHGESLSMDVNVSEPVEVILNRTDDTKPNTVRLCELDGREIQCVSEYEKRVSFRFRLQLKDLKESDSGLYTIRDTRNDEVIVLPQGPLIPAIKVNPHDAATLPCNQVCSGLVTWTMHHKPGDILAQCYQTSCQSKEGFYMSHDQYLKGDLSLTITDVEFNKRAWYTCSCNSETICDWTLQVHAFSKKIHVLAGESLSMDVPISEPVELNKTDDTKPNTVRLCEIRGHEIQCVPEYEKRVSFSSSLQLKDLKESDSGVYTIRDTRNDEVIATYTITTTTVEGRKEEPDTDTVEQELEKPDMLVLAVVLSLVLVVILVLLKAAMEQQQQEIRSLVLTPGTEQRVTAPVSPPMPEGMKCLIEIPETYGGDPEGCDGFLVQSSLFSYQPHLPEHAKVAFVVSRLTGKARVSGAALVTNAYA</sequence>
<reference evidence="7" key="1">
    <citation type="submission" date="2023-03" db="EMBL/GenBank/DDBJ databases">
        <title>Electrophorus voltai genome.</title>
        <authorList>
            <person name="Bian C."/>
        </authorList>
    </citation>
    <scope>NUCLEOTIDE SEQUENCE</scope>
    <source>
        <strain evidence="7">CB-2022</strain>
        <tissue evidence="7">Muscle</tissue>
    </source>
</reference>
<evidence type="ECO:0000256" key="4">
    <source>
        <dbReference type="ARBA" id="ARBA00023180"/>
    </source>
</evidence>
<comment type="caution">
    <text evidence="7">The sequence shown here is derived from an EMBL/GenBank/DDBJ whole genome shotgun (WGS) entry which is preliminary data.</text>
</comment>
<comment type="subcellular location">
    <subcellularLocation>
        <location evidence="1">Membrane</location>
    </subcellularLocation>
</comment>
<organism evidence="7 8">
    <name type="scientific">Electrophorus voltai</name>
    <dbReference type="NCBI Taxonomy" id="2609070"/>
    <lineage>
        <taxon>Eukaryota</taxon>
        <taxon>Metazoa</taxon>
        <taxon>Chordata</taxon>
        <taxon>Craniata</taxon>
        <taxon>Vertebrata</taxon>
        <taxon>Euteleostomi</taxon>
        <taxon>Actinopterygii</taxon>
        <taxon>Neopterygii</taxon>
        <taxon>Teleostei</taxon>
        <taxon>Ostariophysi</taxon>
        <taxon>Gymnotiformes</taxon>
        <taxon>Gymnotoidei</taxon>
        <taxon>Gymnotidae</taxon>
        <taxon>Electrophorus</taxon>
    </lineage>
</organism>
<feature type="domain" description="Immunoglobulin" evidence="6">
    <location>
        <begin position="315"/>
        <end position="410"/>
    </location>
</feature>
<dbReference type="InterPro" id="IPR036179">
    <property type="entry name" value="Ig-like_dom_sf"/>
</dbReference>
<evidence type="ECO:0000256" key="5">
    <source>
        <dbReference type="SAM" id="Phobius"/>
    </source>
</evidence>
<accession>A0AAD8ZXA8</accession>
<feature type="non-terminal residue" evidence="7">
    <location>
        <position position="547"/>
    </location>
</feature>
<proteinExistence type="predicted"/>
<dbReference type="SUPFAM" id="SSF48726">
    <property type="entry name" value="Immunoglobulin"/>
    <property type="match status" value="1"/>
</dbReference>
<evidence type="ECO:0000313" key="8">
    <source>
        <dbReference type="Proteomes" id="UP001239994"/>
    </source>
</evidence>
<dbReference type="InterPro" id="IPR003599">
    <property type="entry name" value="Ig_sub"/>
</dbReference>
<evidence type="ECO:0000313" key="7">
    <source>
        <dbReference type="EMBL" id="KAK1806924.1"/>
    </source>
</evidence>
<dbReference type="SMART" id="SM00409">
    <property type="entry name" value="IG"/>
    <property type="match status" value="2"/>
</dbReference>
<keyword evidence="3 5" id="KW-0472">Membrane</keyword>
<dbReference type="InterPro" id="IPR013783">
    <property type="entry name" value="Ig-like_fold"/>
</dbReference>
<keyword evidence="4" id="KW-0325">Glycoprotein</keyword>
<feature type="domain" description="Immunoglobulin" evidence="6">
    <location>
        <begin position="219"/>
        <end position="312"/>
    </location>
</feature>
<dbReference type="GO" id="GO:0016020">
    <property type="term" value="C:membrane"/>
    <property type="evidence" value="ECO:0007669"/>
    <property type="project" value="UniProtKB-SubCell"/>
</dbReference>
<feature type="transmembrane region" description="Helical" evidence="5">
    <location>
        <begin position="430"/>
        <end position="451"/>
    </location>
</feature>
<name>A0AAD8ZXA8_9TELE</name>
<dbReference type="EMBL" id="JAROKS010000001">
    <property type="protein sequence ID" value="KAK1806924.1"/>
    <property type="molecule type" value="Genomic_DNA"/>
</dbReference>
<keyword evidence="2" id="KW-0732">Signal</keyword>
<keyword evidence="5" id="KW-1133">Transmembrane helix</keyword>
<gene>
    <name evidence="7" type="ORF">P4O66_005402</name>
</gene>
<protein>
    <recommendedName>
        <fullName evidence="6">Immunoglobulin domain-containing protein</fullName>
    </recommendedName>
</protein>
<dbReference type="PANTHER" id="PTHR12080:SF48">
    <property type="entry name" value="IMMUNOGLOBULIN SUBTYPE DOMAIN-CONTAINING PROTEIN"/>
    <property type="match status" value="1"/>
</dbReference>
<keyword evidence="5" id="KW-0812">Transmembrane</keyword>
<evidence type="ECO:0000256" key="3">
    <source>
        <dbReference type="ARBA" id="ARBA00023136"/>
    </source>
</evidence>
<dbReference type="Proteomes" id="UP001239994">
    <property type="component" value="Unassembled WGS sequence"/>
</dbReference>
<evidence type="ECO:0000256" key="2">
    <source>
        <dbReference type="ARBA" id="ARBA00022729"/>
    </source>
</evidence>
<evidence type="ECO:0000259" key="6">
    <source>
        <dbReference type="SMART" id="SM00409"/>
    </source>
</evidence>
<keyword evidence="8" id="KW-1185">Reference proteome</keyword>
<evidence type="ECO:0000256" key="1">
    <source>
        <dbReference type="ARBA" id="ARBA00004370"/>
    </source>
</evidence>
<dbReference type="AlphaFoldDB" id="A0AAD8ZXA8"/>